<organism evidence="11">
    <name type="scientific">marine metagenome</name>
    <dbReference type="NCBI Taxonomy" id="408172"/>
    <lineage>
        <taxon>unclassified sequences</taxon>
        <taxon>metagenomes</taxon>
        <taxon>ecological metagenomes</taxon>
    </lineage>
</organism>
<dbReference type="InterPro" id="IPR020612">
    <property type="entry name" value="Methylthiotransferase_CS"/>
</dbReference>
<dbReference type="SMART" id="SM00729">
    <property type="entry name" value="Elp3"/>
    <property type="match status" value="1"/>
</dbReference>
<dbReference type="PROSITE" id="PS01278">
    <property type="entry name" value="MTTASE_RADICAL"/>
    <property type="match status" value="1"/>
</dbReference>
<dbReference type="InterPro" id="IPR038135">
    <property type="entry name" value="Methylthiotransferase_N_sf"/>
</dbReference>
<evidence type="ECO:0000259" key="10">
    <source>
        <dbReference type="PROSITE" id="PS51918"/>
    </source>
</evidence>
<dbReference type="NCBIfam" id="TIGR00089">
    <property type="entry name" value="MiaB/RimO family radical SAM methylthiotransferase"/>
    <property type="match status" value="1"/>
</dbReference>
<dbReference type="SFLD" id="SFLDG01082">
    <property type="entry name" value="B12-binding_domain_containing"/>
    <property type="match status" value="1"/>
</dbReference>
<evidence type="ECO:0000256" key="3">
    <source>
        <dbReference type="ARBA" id="ARBA00022691"/>
    </source>
</evidence>
<comment type="cofactor">
    <cofactor evidence="1">
        <name>[4Fe-4S] cluster</name>
        <dbReference type="ChEBI" id="CHEBI:49883"/>
    </cofactor>
</comment>
<dbReference type="GO" id="GO:0005829">
    <property type="term" value="C:cytosol"/>
    <property type="evidence" value="ECO:0007669"/>
    <property type="project" value="TreeGrafter"/>
</dbReference>
<name>A0A381SZH5_9ZZZZ</name>
<keyword evidence="5" id="KW-0408">Iron</keyword>
<evidence type="ECO:0000313" key="11">
    <source>
        <dbReference type="EMBL" id="SVA09410.1"/>
    </source>
</evidence>
<dbReference type="Pfam" id="PF00919">
    <property type="entry name" value="UPF0004"/>
    <property type="match status" value="1"/>
</dbReference>
<dbReference type="AlphaFoldDB" id="A0A381SZH5"/>
<dbReference type="PROSITE" id="PS50926">
    <property type="entry name" value="TRAM"/>
    <property type="match status" value="1"/>
</dbReference>
<dbReference type="Pfam" id="PF01938">
    <property type="entry name" value="TRAM"/>
    <property type="match status" value="1"/>
</dbReference>
<feature type="domain" description="MTTase N-terminal" evidence="9">
    <location>
        <begin position="16"/>
        <end position="132"/>
    </location>
</feature>
<evidence type="ECO:0000256" key="4">
    <source>
        <dbReference type="ARBA" id="ARBA00022723"/>
    </source>
</evidence>
<evidence type="ECO:0000256" key="6">
    <source>
        <dbReference type="ARBA" id="ARBA00023014"/>
    </source>
</evidence>
<keyword evidence="3" id="KW-0949">S-adenosyl-L-methionine</keyword>
<dbReference type="PROSITE" id="PS51918">
    <property type="entry name" value="RADICAL_SAM"/>
    <property type="match status" value="1"/>
</dbReference>
<sequence>VTATPSDATVRTDRTRTYAVRTYGCQMNVHDSERIAGLLEADGMVEAGSEAEADVIVLNTCCIRENADNKLYGALGNLKSLKNERPDLQVAVAGCLAQKDREIIQQRAAHVDVVFGTHNVHRAAELLAQARQHGPVMEILEETARADADAFPSALPTKRDVDHSAWVTIQIGCDNSCAFCIVPAVRGPEISRPFGELLVEVEGLAADGVTEVTLLGQNVNSYGRDLTTRLRSIVAGSADAFEAGGRWVLEGRRRPRPLFADLLCEIGAVEGIRRVRYTSPHPKDLRPETILAMAETPSVCEHLHLPLQSGSDRVLAAMHRGYTAERYLERLAAARAGIDDLAVSTDVIVGFPGETEADFEATLEVVAEAGYDSAFAFVFSPRPGTEAADREHEFVEHAVCVDRFERLHRVLRRSSAHRHEARIGRTEEVLVEGPSKRESDQVTGRTRQNKLVHLPAGEGLRTGAYADVRITGAASHYLFGELLEITAGPRHRRRIPVASV</sequence>
<evidence type="ECO:0008006" key="12">
    <source>
        <dbReference type="Google" id="ProtNLM"/>
    </source>
</evidence>
<evidence type="ECO:0000259" key="9">
    <source>
        <dbReference type="PROSITE" id="PS51449"/>
    </source>
</evidence>
<dbReference type="EMBL" id="UINC01003807">
    <property type="protein sequence ID" value="SVA09410.1"/>
    <property type="molecule type" value="Genomic_DNA"/>
</dbReference>
<dbReference type="PANTHER" id="PTHR43020:SF2">
    <property type="entry name" value="MITOCHONDRIAL TRNA METHYLTHIOTRANSFERASE CDK5RAP1"/>
    <property type="match status" value="1"/>
</dbReference>
<protein>
    <recommendedName>
        <fullName evidence="12">TRAM domain-containing protein</fullName>
    </recommendedName>
</protein>
<evidence type="ECO:0000256" key="2">
    <source>
        <dbReference type="ARBA" id="ARBA00022485"/>
    </source>
</evidence>
<evidence type="ECO:0000259" key="8">
    <source>
        <dbReference type="PROSITE" id="PS50926"/>
    </source>
</evidence>
<dbReference type="InterPro" id="IPR058240">
    <property type="entry name" value="rSAM_sf"/>
</dbReference>
<feature type="domain" description="Radical SAM core" evidence="10">
    <location>
        <begin position="159"/>
        <end position="418"/>
    </location>
</feature>
<reference evidence="11" key="1">
    <citation type="submission" date="2018-05" db="EMBL/GenBank/DDBJ databases">
        <authorList>
            <person name="Lanie J.A."/>
            <person name="Ng W.-L."/>
            <person name="Kazmierczak K.M."/>
            <person name="Andrzejewski T.M."/>
            <person name="Davidsen T.M."/>
            <person name="Wayne K.J."/>
            <person name="Tettelin H."/>
            <person name="Glass J.I."/>
            <person name="Rusch D."/>
            <person name="Podicherti R."/>
            <person name="Tsui H.-C.T."/>
            <person name="Winkler M.E."/>
        </authorList>
    </citation>
    <scope>NUCLEOTIDE SEQUENCE</scope>
</reference>
<dbReference type="Pfam" id="PF04055">
    <property type="entry name" value="Radical_SAM"/>
    <property type="match status" value="1"/>
</dbReference>
<dbReference type="SUPFAM" id="SSF102114">
    <property type="entry name" value="Radical SAM enzymes"/>
    <property type="match status" value="1"/>
</dbReference>
<feature type="region of interest" description="Disordered" evidence="7">
    <location>
        <begin position="427"/>
        <end position="446"/>
    </location>
</feature>
<dbReference type="InterPro" id="IPR023404">
    <property type="entry name" value="rSAM_horseshoe"/>
</dbReference>
<dbReference type="CDD" id="cd01335">
    <property type="entry name" value="Radical_SAM"/>
    <property type="match status" value="1"/>
</dbReference>
<keyword evidence="6" id="KW-0411">Iron-sulfur</keyword>
<keyword evidence="2" id="KW-0004">4Fe-4S</keyword>
<feature type="non-terminal residue" evidence="11">
    <location>
        <position position="1"/>
    </location>
</feature>
<proteinExistence type="inferred from homology"/>
<dbReference type="InterPro" id="IPR006638">
    <property type="entry name" value="Elp3/MiaA/NifB-like_rSAM"/>
</dbReference>
<dbReference type="Gene3D" id="3.40.50.12160">
    <property type="entry name" value="Methylthiotransferase, N-terminal domain"/>
    <property type="match status" value="1"/>
</dbReference>
<dbReference type="PROSITE" id="PS51449">
    <property type="entry name" value="MTTASE_N"/>
    <property type="match status" value="1"/>
</dbReference>
<dbReference type="FunFam" id="3.80.30.20:FF:000001">
    <property type="entry name" value="tRNA-2-methylthio-N(6)-dimethylallyladenosine synthase 2"/>
    <property type="match status" value="1"/>
</dbReference>
<keyword evidence="4" id="KW-0479">Metal-binding</keyword>
<dbReference type="GO" id="GO:0046872">
    <property type="term" value="F:metal ion binding"/>
    <property type="evidence" value="ECO:0007669"/>
    <property type="project" value="UniProtKB-KW"/>
</dbReference>
<dbReference type="Gene3D" id="3.80.30.20">
    <property type="entry name" value="tm_1862 like domain"/>
    <property type="match status" value="1"/>
</dbReference>
<dbReference type="InterPro" id="IPR013848">
    <property type="entry name" value="Methylthiotransferase_N"/>
</dbReference>
<dbReference type="GO" id="GO:0051539">
    <property type="term" value="F:4 iron, 4 sulfur cluster binding"/>
    <property type="evidence" value="ECO:0007669"/>
    <property type="project" value="UniProtKB-KW"/>
</dbReference>
<dbReference type="SFLD" id="SFLDG01061">
    <property type="entry name" value="methylthiotransferase"/>
    <property type="match status" value="1"/>
</dbReference>
<feature type="compositionally biased region" description="Basic and acidic residues" evidence="7">
    <location>
        <begin position="427"/>
        <end position="440"/>
    </location>
</feature>
<accession>A0A381SZH5</accession>
<feature type="domain" description="TRAM" evidence="8">
    <location>
        <begin position="420"/>
        <end position="484"/>
    </location>
</feature>
<dbReference type="GO" id="GO:0035597">
    <property type="term" value="F:tRNA-2-methylthio-N(6)-dimethylallyladenosine(37) synthase activity"/>
    <property type="evidence" value="ECO:0007669"/>
    <property type="project" value="TreeGrafter"/>
</dbReference>
<dbReference type="SFLD" id="SFLDS00029">
    <property type="entry name" value="Radical_SAM"/>
    <property type="match status" value="1"/>
</dbReference>
<dbReference type="SFLD" id="SFLDF00273">
    <property type="entry name" value="(dimethylallyl)adenosine_tRNA"/>
    <property type="match status" value="1"/>
</dbReference>
<dbReference type="PANTHER" id="PTHR43020">
    <property type="entry name" value="CDK5 REGULATORY SUBUNIT-ASSOCIATED PROTEIN 1"/>
    <property type="match status" value="1"/>
</dbReference>
<dbReference type="InterPro" id="IPR002792">
    <property type="entry name" value="TRAM_dom"/>
</dbReference>
<gene>
    <name evidence="11" type="ORF">METZ01_LOCUS62264</name>
</gene>
<dbReference type="HAMAP" id="MF_01864">
    <property type="entry name" value="tRNA_metthiotr_MiaB"/>
    <property type="match status" value="1"/>
</dbReference>
<evidence type="ECO:0000256" key="5">
    <source>
        <dbReference type="ARBA" id="ARBA00023004"/>
    </source>
</evidence>
<evidence type="ECO:0000256" key="7">
    <source>
        <dbReference type="SAM" id="MobiDB-lite"/>
    </source>
</evidence>
<evidence type="ECO:0000256" key="1">
    <source>
        <dbReference type="ARBA" id="ARBA00001966"/>
    </source>
</evidence>
<dbReference type="InterPro" id="IPR005839">
    <property type="entry name" value="Methylthiotransferase"/>
</dbReference>
<dbReference type="FunFam" id="3.40.50.12160:FF:000003">
    <property type="entry name" value="CDK5 regulatory subunit-associated protein 1"/>
    <property type="match status" value="1"/>
</dbReference>
<dbReference type="InterPro" id="IPR007197">
    <property type="entry name" value="rSAM"/>
</dbReference>
<dbReference type="InterPro" id="IPR006463">
    <property type="entry name" value="MiaB_methiolase"/>
</dbReference>